<organism evidence="2 3">
    <name type="scientific">Haloferula rosea</name>
    <dbReference type="NCBI Taxonomy" id="490093"/>
    <lineage>
        <taxon>Bacteria</taxon>
        <taxon>Pseudomonadati</taxon>
        <taxon>Verrucomicrobiota</taxon>
        <taxon>Verrucomicrobiia</taxon>
        <taxon>Verrucomicrobiales</taxon>
        <taxon>Verrucomicrobiaceae</taxon>
        <taxon>Haloferula</taxon>
    </lineage>
</organism>
<keyword evidence="1" id="KW-1133">Transmembrane helix</keyword>
<dbReference type="EMBL" id="JAENII010000024">
    <property type="protein sequence ID" value="MBK1828991.1"/>
    <property type="molecule type" value="Genomic_DNA"/>
</dbReference>
<dbReference type="Proteomes" id="UP000658278">
    <property type="component" value="Unassembled WGS sequence"/>
</dbReference>
<evidence type="ECO:0000313" key="2">
    <source>
        <dbReference type="EMBL" id="MBK1828991.1"/>
    </source>
</evidence>
<proteinExistence type="predicted"/>
<keyword evidence="1" id="KW-0812">Transmembrane</keyword>
<evidence type="ECO:0000256" key="1">
    <source>
        <dbReference type="SAM" id="Phobius"/>
    </source>
</evidence>
<keyword evidence="3" id="KW-1185">Reference proteome</keyword>
<keyword evidence="1" id="KW-0472">Membrane</keyword>
<gene>
    <name evidence="2" type="ORF">JIN81_18290</name>
</gene>
<comment type="caution">
    <text evidence="2">The sequence shown here is derived from an EMBL/GenBank/DDBJ whole genome shotgun (WGS) entry which is preliminary data.</text>
</comment>
<protein>
    <submittedName>
        <fullName evidence="2">Uncharacterized protein</fullName>
    </submittedName>
</protein>
<evidence type="ECO:0000313" key="3">
    <source>
        <dbReference type="Proteomes" id="UP000658278"/>
    </source>
</evidence>
<dbReference type="RefSeq" id="WP_200283397.1">
    <property type="nucleotide sequence ID" value="NZ_JAENII010000024.1"/>
</dbReference>
<dbReference type="AlphaFoldDB" id="A0A934VHE8"/>
<name>A0A934VHE8_9BACT</name>
<sequence length="54" mass="6444">MFKRIIHEEWTNIVPMIAFAVMFTIFVVTTIRALRLKPTERERLAKLPLQDSDR</sequence>
<accession>A0A934VHE8</accession>
<reference evidence="2" key="1">
    <citation type="submission" date="2021-01" db="EMBL/GenBank/DDBJ databases">
        <title>Modified the classification status of verrucomicrobia.</title>
        <authorList>
            <person name="Feng X."/>
        </authorList>
    </citation>
    <scope>NUCLEOTIDE SEQUENCE</scope>
    <source>
        <strain evidence="2">KCTC 22201</strain>
    </source>
</reference>
<feature type="transmembrane region" description="Helical" evidence="1">
    <location>
        <begin position="12"/>
        <end position="34"/>
    </location>
</feature>